<evidence type="ECO:0000313" key="2">
    <source>
        <dbReference type="EMBL" id="MFD1399025.1"/>
    </source>
</evidence>
<reference evidence="3" key="1">
    <citation type="journal article" date="2019" name="Int. J. Syst. Evol. Microbiol.">
        <title>The Global Catalogue of Microorganisms (GCM) 10K type strain sequencing project: providing services to taxonomists for standard genome sequencing and annotation.</title>
        <authorList>
            <consortium name="The Broad Institute Genomics Platform"/>
            <consortium name="The Broad Institute Genome Sequencing Center for Infectious Disease"/>
            <person name="Wu L."/>
            <person name="Ma J."/>
        </authorList>
    </citation>
    <scope>NUCLEOTIDE SEQUENCE [LARGE SCALE GENOMIC DNA]</scope>
    <source>
        <strain evidence="3">CCM 9110</strain>
    </source>
</reference>
<evidence type="ECO:0000313" key="3">
    <source>
        <dbReference type="Proteomes" id="UP001597199"/>
    </source>
</evidence>
<dbReference type="Proteomes" id="UP001597199">
    <property type="component" value="Unassembled WGS sequence"/>
</dbReference>
<dbReference type="InterPro" id="IPR019235">
    <property type="entry name" value="DUF2178_TM"/>
</dbReference>
<name>A0ABW4BGU0_9LACO</name>
<feature type="transmembrane region" description="Helical" evidence="1">
    <location>
        <begin position="117"/>
        <end position="139"/>
    </location>
</feature>
<organism evidence="2 3">
    <name type="scientific">Lacticaseibacillus suilingensis</name>
    <dbReference type="NCBI Taxonomy" id="2799577"/>
    <lineage>
        <taxon>Bacteria</taxon>
        <taxon>Bacillati</taxon>
        <taxon>Bacillota</taxon>
        <taxon>Bacilli</taxon>
        <taxon>Lactobacillales</taxon>
        <taxon>Lactobacillaceae</taxon>
        <taxon>Lacticaseibacillus</taxon>
    </lineage>
</organism>
<keyword evidence="3" id="KW-1185">Reference proteome</keyword>
<gene>
    <name evidence="2" type="ORF">ACFQ41_06860</name>
</gene>
<dbReference type="Pfam" id="PF09946">
    <property type="entry name" value="DUF2178"/>
    <property type="match status" value="1"/>
</dbReference>
<dbReference type="RefSeq" id="WP_204118217.1">
    <property type="nucleotide sequence ID" value="NZ_BOLV01000003.1"/>
</dbReference>
<feature type="transmembrane region" description="Helical" evidence="1">
    <location>
        <begin position="39"/>
        <end position="59"/>
    </location>
</feature>
<protein>
    <submittedName>
        <fullName evidence="2">Uncharacterized protein</fullName>
    </submittedName>
</protein>
<sequence length="143" mass="15771">MKIYNQKGLLAGLGLVVLGSANLYFQLTGPALHGWDLAQSWLIILGCWLAGAVAIRRAISKQATREDRLDERDERQQLIRLKANDRTLKLLLGVVIAGVVVVLAVRGGQLDATLKAMLSGIGLMIGLTFWLWVGSMLYYEHKL</sequence>
<evidence type="ECO:0000256" key="1">
    <source>
        <dbReference type="SAM" id="Phobius"/>
    </source>
</evidence>
<feature type="transmembrane region" description="Helical" evidence="1">
    <location>
        <begin position="87"/>
        <end position="105"/>
    </location>
</feature>
<keyword evidence="1" id="KW-0472">Membrane</keyword>
<proteinExistence type="predicted"/>
<comment type="caution">
    <text evidence="2">The sequence shown here is derived from an EMBL/GenBank/DDBJ whole genome shotgun (WGS) entry which is preliminary data.</text>
</comment>
<keyword evidence="1" id="KW-0812">Transmembrane</keyword>
<dbReference type="EMBL" id="JBHTOA010000030">
    <property type="protein sequence ID" value="MFD1399025.1"/>
    <property type="molecule type" value="Genomic_DNA"/>
</dbReference>
<keyword evidence="1" id="KW-1133">Transmembrane helix</keyword>
<accession>A0ABW4BGU0</accession>